<dbReference type="PATRIC" id="fig|1227456.3.peg.71"/>
<evidence type="ECO:0000256" key="1">
    <source>
        <dbReference type="SAM" id="MobiDB-lite"/>
    </source>
</evidence>
<feature type="region of interest" description="Disordered" evidence="1">
    <location>
        <begin position="57"/>
        <end position="76"/>
    </location>
</feature>
<dbReference type="InterPro" id="IPR023577">
    <property type="entry name" value="CYTH_domain"/>
</dbReference>
<dbReference type="EMBL" id="AOME01000002">
    <property type="protein sequence ID" value="EMA55922.1"/>
    <property type="molecule type" value="Genomic_DNA"/>
</dbReference>
<dbReference type="STRING" id="1227456.C450_00330"/>
<dbReference type="OrthoDB" id="46040at2157"/>
<dbReference type="SUPFAM" id="SSF55154">
    <property type="entry name" value="CYTH-like phosphatases"/>
    <property type="match status" value="1"/>
</dbReference>
<dbReference type="RefSeq" id="WP_005038601.1">
    <property type="nucleotide sequence ID" value="NZ_AOME01000002.1"/>
</dbReference>
<feature type="compositionally biased region" description="Acidic residues" evidence="1">
    <location>
        <begin position="62"/>
        <end position="72"/>
    </location>
</feature>
<dbReference type="NCBIfam" id="TIGR00318">
    <property type="entry name" value="cyaB"/>
    <property type="match status" value="1"/>
</dbReference>
<protein>
    <submittedName>
        <fullName evidence="3">Adenylyl cyclase CyaB</fullName>
    </submittedName>
</protein>
<dbReference type="InterPro" id="IPR008173">
    <property type="entry name" value="Adenylyl_cyclase_CyaB"/>
</dbReference>
<dbReference type="CDD" id="cd07890">
    <property type="entry name" value="CYTH-like_AC_IV-like"/>
    <property type="match status" value="1"/>
</dbReference>
<dbReference type="InterPro" id="IPR033469">
    <property type="entry name" value="CYTH-like_dom_sf"/>
</dbReference>
<name>M0ND60_9EURY</name>
<proteinExistence type="predicted"/>
<organism evidence="3 4">
    <name type="scientific">Halococcus salifodinae DSM 8989</name>
    <dbReference type="NCBI Taxonomy" id="1227456"/>
    <lineage>
        <taxon>Archaea</taxon>
        <taxon>Methanobacteriati</taxon>
        <taxon>Methanobacteriota</taxon>
        <taxon>Stenosarchaea group</taxon>
        <taxon>Halobacteria</taxon>
        <taxon>Halobacteriales</taxon>
        <taxon>Halococcaceae</taxon>
        <taxon>Halococcus</taxon>
    </lineage>
</organism>
<accession>M0ND60</accession>
<dbReference type="PANTHER" id="PTHR21028">
    <property type="entry name" value="SI:CH211-156B7.4"/>
    <property type="match status" value="1"/>
</dbReference>
<dbReference type="PROSITE" id="PS51707">
    <property type="entry name" value="CYTH"/>
    <property type="match status" value="1"/>
</dbReference>
<dbReference type="Gene3D" id="2.40.320.10">
    <property type="entry name" value="Hypothetical Protein Pfu-838710-001"/>
    <property type="match status" value="1"/>
</dbReference>
<evidence type="ECO:0000313" key="4">
    <source>
        <dbReference type="Proteomes" id="UP000011625"/>
    </source>
</evidence>
<dbReference type="Proteomes" id="UP000011625">
    <property type="component" value="Unassembled WGS sequence"/>
</dbReference>
<gene>
    <name evidence="3" type="ORF">C450_00330</name>
</gene>
<evidence type="ECO:0000259" key="2">
    <source>
        <dbReference type="PROSITE" id="PS51707"/>
    </source>
</evidence>
<dbReference type="AlphaFoldDB" id="M0ND60"/>
<dbReference type="PANTHER" id="PTHR21028:SF2">
    <property type="entry name" value="CYTH DOMAIN-CONTAINING PROTEIN"/>
    <property type="match status" value="1"/>
</dbReference>
<feature type="domain" description="CYTH" evidence="2">
    <location>
        <begin position="1"/>
        <end position="190"/>
    </location>
</feature>
<dbReference type="Pfam" id="PF01928">
    <property type="entry name" value="CYTH"/>
    <property type="match status" value="1"/>
</dbReference>
<keyword evidence="4" id="KW-1185">Reference proteome</keyword>
<reference evidence="3 4" key="1">
    <citation type="journal article" date="2014" name="PLoS Genet.">
        <title>Phylogenetically driven sequencing of extremely halophilic archaea reveals strategies for static and dynamic osmo-response.</title>
        <authorList>
            <person name="Becker E.A."/>
            <person name="Seitzer P.M."/>
            <person name="Tritt A."/>
            <person name="Larsen D."/>
            <person name="Krusor M."/>
            <person name="Yao A.I."/>
            <person name="Wu D."/>
            <person name="Madern D."/>
            <person name="Eisen J.A."/>
            <person name="Darling A.E."/>
            <person name="Facciotti M.T."/>
        </authorList>
    </citation>
    <scope>NUCLEOTIDE SEQUENCE [LARGE SCALE GENOMIC DNA]</scope>
    <source>
        <strain evidence="3 4">DSM 8989</strain>
    </source>
</reference>
<comment type="caution">
    <text evidence="3">The sequence shown here is derived from an EMBL/GenBank/DDBJ whole genome shotgun (WGS) entry which is preliminary data.</text>
</comment>
<evidence type="ECO:0000313" key="3">
    <source>
        <dbReference type="EMBL" id="EMA55922.1"/>
    </source>
</evidence>
<dbReference type="SMART" id="SM01118">
    <property type="entry name" value="CYTH"/>
    <property type="match status" value="1"/>
</dbReference>
<sequence length="208" mass="23273">MYEVELKVRAAHEPVREALVAREATCLGTVEQNDTYYHAPHRSFAETDEALRLRRETREENVENPEDVEGTEESTAHLTYKGPLVDTTSKTREEAETVVDDPEAAETIVEALGFSPAASVRKHRERFALGEYTIALDSVTDVGQFVEIERTVETEAEIDAARDGARERLADLDLDPDDQLRTSYLALLLDARGTADEQNERDGGNNPR</sequence>